<dbReference type="InterPro" id="IPR023772">
    <property type="entry name" value="DNA-bd_HTH_TetR-type_CS"/>
</dbReference>
<feature type="domain" description="HTH tetR-type" evidence="6">
    <location>
        <begin position="27"/>
        <end position="87"/>
    </location>
</feature>
<dbReference type="PROSITE" id="PS01081">
    <property type="entry name" value="HTH_TETR_1"/>
    <property type="match status" value="1"/>
</dbReference>
<evidence type="ECO:0000259" key="6">
    <source>
        <dbReference type="PROSITE" id="PS50977"/>
    </source>
</evidence>
<evidence type="ECO:0000256" key="4">
    <source>
        <dbReference type="PROSITE-ProRule" id="PRU00335"/>
    </source>
</evidence>
<reference evidence="8" key="1">
    <citation type="journal article" date="2019" name="Int. J. Syst. Evol. Microbiol.">
        <title>The Global Catalogue of Microorganisms (GCM) 10K type strain sequencing project: providing services to taxonomists for standard genome sequencing and annotation.</title>
        <authorList>
            <consortium name="The Broad Institute Genomics Platform"/>
            <consortium name="The Broad Institute Genome Sequencing Center for Infectious Disease"/>
            <person name="Wu L."/>
            <person name="Ma J."/>
        </authorList>
    </citation>
    <scope>NUCLEOTIDE SEQUENCE [LARGE SCALE GENOMIC DNA]</scope>
    <source>
        <strain evidence="8">CCM 7640</strain>
    </source>
</reference>
<evidence type="ECO:0000313" key="8">
    <source>
        <dbReference type="Proteomes" id="UP000629365"/>
    </source>
</evidence>
<feature type="DNA-binding region" description="H-T-H motif" evidence="4">
    <location>
        <begin position="50"/>
        <end position="69"/>
    </location>
</feature>
<name>A0ABQ1RST5_9MICO</name>
<sequence>MTDSVETVAADGYVSPATGRPLTKRGEATRRKLLEAAETVFADLGYHEASIVKITEGAGVALGTFYLYFDSKQTIFEALVIDLNRRVRHAMSQSMAEAKDRIEAERLGFEGFFRFTAAHPALYRVVREAEFVSPATLRLHYERIVEGYRAGLCAAQSSGDVDPLLDPEVSAWALMGAGELIGMRYLLWERDDSGRPPAAIDPAVLDGMTRFIGNALRPDGVRSPDHPAHPARVADAASEEEVDD</sequence>
<dbReference type="SUPFAM" id="SSF46689">
    <property type="entry name" value="Homeodomain-like"/>
    <property type="match status" value="1"/>
</dbReference>
<accession>A0ABQ1RST5</accession>
<dbReference type="PROSITE" id="PS50977">
    <property type="entry name" value="HTH_TETR_2"/>
    <property type="match status" value="1"/>
</dbReference>
<keyword evidence="3" id="KW-0804">Transcription</keyword>
<dbReference type="InterPro" id="IPR001647">
    <property type="entry name" value="HTH_TetR"/>
</dbReference>
<evidence type="ECO:0000313" key="7">
    <source>
        <dbReference type="EMBL" id="GGD80011.1"/>
    </source>
</evidence>
<evidence type="ECO:0000256" key="1">
    <source>
        <dbReference type="ARBA" id="ARBA00023015"/>
    </source>
</evidence>
<dbReference type="RefSeq" id="WP_188436763.1">
    <property type="nucleotide sequence ID" value="NZ_BMCM01000003.1"/>
</dbReference>
<keyword evidence="1" id="KW-0805">Transcription regulation</keyword>
<gene>
    <name evidence="7" type="ORF">GCM10007269_23660</name>
</gene>
<dbReference type="Gene3D" id="1.10.357.10">
    <property type="entry name" value="Tetracycline Repressor, domain 2"/>
    <property type="match status" value="1"/>
</dbReference>
<dbReference type="InterPro" id="IPR009057">
    <property type="entry name" value="Homeodomain-like_sf"/>
</dbReference>
<feature type="region of interest" description="Disordered" evidence="5">
    <location>
        <begin position="216"/>
        <end position="244"/>
    </location>
</feature>
<dbReference type="PANTHER" id="PTHR30055:SF234">
    <property type="entry name" value="HTH-TYPE TRANSCRIPTIONAL REGULATOR BETI"/>
    <property type="match status" value="1"/>
</dbReference>
<organism evidence="7 8">
    <name type="scientific">Microbacterium murale</name>
    <dbReference type="NCBI Taxonomy" id="1081040"/>
    <lineage>
        <taxon>Bacteria</taxon>
        <taxon>Bacillati</taxon>
        <taxon>Actinomycetota</taxon>
        <taxon>Actinomycetes</taxon>
        <taxon>Micrococcales</taxon>
        <taxon>Microbacteriaceae</taxon>
        <taxon>Microbacterium</taxon>
    </lineage>
</organism>
<dbReference type="Proteomes" id="UP000629365">
    <property type="component" value="Unassembled WGS sequence"/>
</dbReference>
<dbReference type="EMBL" id="BMCM01000003">
    <property type="protein sequence ID" value="GGD80011.1"/>
    <property type="molecule type" value="Genomic_DNA"/>
</dbReference>
<keyword evidence="8" id="KW-1185">Reference proteome</keyword>
<evidence type="ECO:0000256" key="5">
    <source>
        <dbReference type="SAM" id="MobiDB-lite"/>
    </source>
</evidence>
<dbReference type="Pfam" id="PF00440">
    <property type="entry name" value="TetR_N"/>
    <property type="match status" value="1"/>
</dbReference>
<evidence type="ECO:0000256" key="2">
    <source>
        <dbReference type="ARBA" id="ARBA00023125"/>
    </source>
</evidence>
<dbReference type="PRINTS" id="PR00455">
    <property type="entry name" value="HTHTETR"/>
</dbReference>
<dbReference type="SUPFAM" id="SSF48498">
    <property type="entry name" value="Tetracyclin repressor-like, C-terminal domain"/>
    <property type="match status" value="1"/>
</dbReference>
<comment type="caution">
    <text evidence="7">The sequence shown here is derived from an EMBL/GenBank/DDBJ whole genome shotgun (WGS) entry which is preliminary data.</text>
</comment>
<protein>
    <recommendedName>
        <fullName evidence="6">HTH tetR-type domain-containing protein</fullName>
    </recommendedName>
</protein>
<dbReference type="InterPro" id="IPR050109">
    <property type="entry name" value="HTH-type_TetR-like_transc_reg"/>
</dbReference>
<feature type="compositionally biased region" description="Basic and acidic residues" evidence="5">
    <location>
        <begin position="219"/>
        <end position="228"/>
    </location>
</feature>
<dbReference type="PANTHER" id="PTHR30055">
    <property type="entry name" value="HTH-TYPE TRANSCRIPTIONAL REGULATOR RUTR"/>
    <property type="match status" value="1"/>
</dbReference>
<dbReference type="InterPro" id="IPR036271">
    <property type="entry name" value="Tet_transcr_reg_TetR-rel_C_sf"/>
</dbReference>
<proteinExistence type="predicted"/>
<keyword evidence="2 4" id="KW-0238">DNA-binding</keyword>
<evidence type="ECO:0000256" key="3">
    <source>
        <dbReference type="ARBA" id="ARBA00023163"/>
    </source>
</evidence>